<gene>
    <name evidence="1" type="ORF">HMPREF9708_00611</name>
</gene>
<dbReference type="RefSeq" id="WP_006308638.1">
    <property type="nucleotide sequence ID" value="NZ_JH601133.1"/>
</dbReference>
<organism evidence="1 2">
    <name type="scientific">Facklamia languida CCUG 37842</name>
    <dbReference type="NCBI Taxonomy" id="883113"/>
    <lineage>
        <taxon>Bacteria</taxon>
        <taxon>Bacillati</taxon>
        <taxon>Bacillota</taxon>
        <taxon>Bacilli</taxon>
        <taxon>Lactobacillales</taxon>
        <taxon>Aerococcaceae</taxon>
        <taxon>Facklamia</taxon>
    </lineage>
</organism>
<reference evidence="1 2" key="1">
    <citation type="submission" date="2012-01" db="EMBL/GenBank/DDBJ databases">
        <title>The Genome Sequence of Facklamia languida CCUG 37842.</title>
        <authorList>
            <consortium name="The Broad Institute Genome Sequencing Platform"/>
            <person name="Earl A."/>
            <person name="Ward D."/>
            <person name="Feldgarden M."/>
            <person name="Gevers D."/>
            <person name="Huys G."/>
            <person name="Young S.K."/>
            <person name="Zeng Q."/>
            <person name="Gargeya S."/>
            <person name="Fitzgerald M."/>
            <person name="Haas B."/>
            <person name="Abouelleil A."/>
            <person name="Alvarado L."/>
            <person name="Arachchi H.M."/>
            <person name="Berlin A."/>
            <person name="Chapman S.B."/>
            <person name="Gearin G."/>
            <person name="Goldberg J."/>
            <person name="Griggs A."/>
            <person name="Gujja S."/>
            <person name="Hansen M."/>
            <person name="Heiman D."/>
            <person name="Howarth C."/>
            <person name="Larimer J."/>
            <person name="Lui A."/>
            <person name="MacDonald P.J.P."/>
            <person name="McCowen C."/>
            <person name="Montmayeur A."/>
            <person name="Murphy C."/>
            <person name="Neiman D."/>
            <person name="Pearson M."/>
            <person name="Priest M."/>
            <person name="Roberts A."/>
            <person name="Saif S."/>
            <person name="Shea T."/>
            <person name="Sisk P."/>
            <person name="Stolte C."/>
            <person name="Sykes S."/>
            <person name="Wortman J."/>
            <person name="Nusbaum C."/>
            <person name="Birren B."/>
        </authorList>
    </citation>
    <scope>NUCLEOTIDE SEQUENCE [LARGE SCALE GENOMIC DNA]</scope>
    <source>
        <strain evidence="1 2">CCUG 37842</strain>
    </source>
</reference>
<dbReference type="Proteomes" id="UP000006190">
    <property type="component" value="Unassembled WGS sequence"/>
</dbReference>
<keyword evidence="2" id="KW-1185">Reference proteome</keyword>
<dbReference type="PATRIC" id="fig|883113.3.peg.612"/>
<dbReference type="EMBL" id="AGEG01000006">
    <property type="protein sequence ID" value="EHR37432.1"/>
    <property type="molecule type" value="Genomic_DNA"/>
</dbReference>
<evidence type="ECO:0000313" key="2">
    <source>
        <dbReference type="Proteomes" id="UP000006190"/>
    </source>
</evidence>
<sequence length="192" mass="21669">MSKSNSTNNNLLLDRVQGLYQAHAEVPYISPDRDLPAWLEDLNLGKSRPVAKRQMIRTPEGLLPGHIILLWRVSLGTYTSDTWISKYFEYDYGINGQDIDKLVQAGYVRIQSATESLDLVTSPQLKAWLKAKGVKGYSKLNKSDLIQAVLAHYPEGDLADLYDQRRYVLTPKGQATLAANREIVDRHPKMAL</sequence>
<name>H3NIC2_9LACT</name>
<evidence type="ECO:0000313" key="1">
    <source>
        <dbReference type="EMBL" id="EHR37432.1"/>
    </source>
</evidence>
<dbReference type="STRING" id="883113.HMPREF9708_00611"/>
<proteinExistence type="predicted"/>
<dbReference type="OrthoDB" id="2180340at2"/>
<dbReference type="eggNOG" id="ENOG5031T2A">
    <property type="taxonomic scope" value="Bacteria"/>
</dbReference>
<accession>H3NIC2</accession>
<evidence type="ECO:0008006" key="3">
    <source>
        <dbReference type="Google" id="ProtNLM"/>
    </source>
</evidence>
<dbReference type="AlphaFoldDB" id="H3NIC2"/>
<comment type="caution">
    <text evidence="1">The sequence shown here is derived from an EMBL/GenBank/DDBJ whole genome shotgun (WGS) entry which is preliminary data.</text>
</comment>
<dbReference type="HOGENOM" id="CLU_1546744_0_0_9"/>
<protein>
    <recommendedName>
        <fullName evidence="3">Rho termination factor N-terminal domain-containing protein</fullName>
    </recommendedName>
</protein>